<evidence type="ECO:0000313" key="5">
    <source>
        <dbReference type="Proteomes" id="UP000510602"/>
    </source>
</evidence>
<dbReference type="Proteomes" id="UP000510602">
    <property type="component" value="Segment"/>
</dbReference>
<evidence type="ECO:0000313" key="3">
    <source>
        <dbReference type="EMBL" id="QLI60699.1"/>
    </source>
</evidence>
<dbReference type="EMBL" id="KR139659">
    <property type="protein sequence ID" value="AKU37442.1"/>
    <property type="molecule type" value="Genomic_DNA"/>
</dbReference>
<reference evidence="2 4" key="1">
    <citation type="journal article" date="2015" name="PLoS Pathog.">
        <title>A Novel Virus Causes Scale Drop Disease in Lates calcarifer.</title>
        <authorList>
            <person name="de Groof A."/>
            <person name="Guelen L."/>
            <person name="Deijs M."/>
            <person name="van der Wal Y."/>
            <person name="Miyata M."/>
            <person name="Ng K.S."/>
            <person name="van Grinsven L."/>
            <person name="Simmelink B."/>
            <person name="Biermann Y."/>
            <person name="Grisez L."/>
            <person name="van Lent J."/>
            <person name="de Ronde A."/>
            <person name="Chang S.F."/>
            <person name="Schrier C."/>
            <person name="van der Hoek L."/>
        </authorList>
    </citation>
    <scope>NUCLEOTIDE SEQUENCE [LARGE SCALE GENOMIC DNA]</scope>
    <source>
        <strain evidence="2">C4575</strain>
    </source>
</reference>
<dbReference type="EMBL" id="MN562489">
    <property type="protein sequence ID" value="QLI60699.1"/>
    <property type="molecule type" value="Genomic_DNA"/>
</dbReference>
<dbReference type="Proteomes" id="UP000201485">
    <property type="component" value="Segment"/>
</dbReference>
<evidence type="ECO:0000313" key="2">
    <source>
        <dbReference type="EMBL" id="AKU37442.1"/>
    </source>
</evidence>
<sequence length="146" mass="16686">MEEALKKMPVVKIKELCRSKNLTVSGNKDVLIERLKKSMQQTQLAISNNSLLPKVSLPSKSTLFESSSETDNLIVIKTSPLFSYHPISKIVFYENPMHNKSTFHTKLIATGVYKDEQIFPLDKETVYFCKENNIPYDWTQIALSNS</sequence>
<dbReference type="Gene3D" id="1.10.720.30">
    <property type="entry name" value="SAP domain"/>
    <property type="match status" value="1"/>
</dbReference>
<name>A0A0K1L652_9VIRU</name>
<feature type="domain" description="SAP" evidence="1">
    <location>
        <begin position="5"/>
        <end position="39"/>
    </location>
</feature>
<evidence type="ECO:0000259" key="1">
    <source>
        <dbReference type="PROSITE" id="PS50800"/>
    </source>
</evidence>
<gene>
    <name evidence="2" type="ORF">SDDV_027</name>
</gene>
<keyword evidence="4" id="KW-1185">Reference proteome</keyword>
<proteinExistence type="predicted"/>
<dbReference type="InterPro" id="IPR036361">
    <property type="entry name" value="SAP_dom_sf"/>
</dbReference>
<protein>
    <submittedName>
        <fullName evidence="2">ORF_027L</fullName>
    </submittedName>
    <submittedName>
        <fullName evidence="3">Putative SAP domain-containing protein</fullName>
    </submittedName>
</protein>
<dbReference type="SUPFAM" id="SSF68906">
    <property type="entry name" value="SAP domain"/>
    <property type="match status" value="1"/>
</dbReference>
<dbReference type="RefSeq" id="YP_009163788.1">
    <property type="nucleotide sequence ID" value="NC_027778.1"/>
</dbReference>
<dbReference type="InterPro" id="IPR003034">
    <property type="entry name" value="SAP_dom"/>
</dbReference>
<dbReference type="KEGG" id="vg:25479076"/>
<dbReference type="GeneID" id="25479076"/>
<dbReference type="PROSITE" id="PS50800">
    <property type="entry name" value="SAP"/>
    <property type="match status" value="1"/>
</dbReference>
<evidence type="ECO:0000313" key="4">
    <source>
        <dbReference type="Proteomes" id="UP000201485"/>
    </source>
</evidence>
<organism evidence="2 4">
    <name type="scientific">Scale drop disease virus</name>
    <dbReference type="NCBI Taxonomy" id="1697349"/>
    <lineage>
        <taxon>Viruses</taxon>
        <taxon>Varidnaviria</taxon>
        <taxon>Bamfordvirae</taxon>
        <taxon>Nucleocytoviricota</taxon>
        <taxon>Megaviricetes</taxon>
        <taxon>Pimascovirales</taxon>
        <taxon>Pimascovirales incertae sedis</taxon>
        <taxon>Iridoviridae</taxon>
        <taxon>Alphairidovirinae</taxon>
        <taxon>Megalocytivirus</taxon>
        <taxon>Megalocytivirus lates1</taxon>
    </lineage>
</organism>
<dbReference type="SMART" id="SM00513">
    <property type="entry name" value="SAP"/>
    <property type="match status" value="1"/>
</dbReference>
<reference evidence="3 5" key="2">
    <citation type="submission" date="2019-10" db="EMBL/GenBank/DDBJ databases">
        <authorList>
            <person name="Kayansamruaj P."/>
        </authorList>
    </citation>
    <scope>NUCLEOTIDE SEQUENCE [LARGE SCALE GENOMIC DNA]</scope>
    <source>
        <strain evidence="3">SDDV_Thai_2019</strain>
    </source>
</reference>
<accession>A0A0K1L652</accession>
<dbReference type="Pfam" id="PF02037">
    <property type="entry name" value="SAP"/>
    <property type="match status" value="1"/>
</dbReference>